<feature type="compositionally biased region" description="Polar residues" evidence="4">
    <location>
        <begin position="389"/>
        <end position="398"/>
    </location>
</feature>
<feature type="region of interest" description="Disordered" evidence="4">
    <location>
        <begin position="357"/>
        <end position="398"/>
    </location>
</feature>
<evidence type="ECO:0000259" key="6">
    <source>
        <dbReference type="Pfam" id="PF25917"/>
    </source>
</evidence>
<evidence type="ECO:0000259" key="7">
    <source>
        <dbReference type="Pfam" id="PF25967"/>
    </source>
</evidence>
<dbReference type="PANTHER" id="PTHR32347">
    <property type="entry name" value="EFFLUX SYSTEM COMPONENT YKNX-RELATED"/>
    <property type="match status" value="1"/>
</dbReference>
<dbReference type="InterPro" id="IPR058627">
    <property type="entry name" value="MdtA-like_C"/>
</dbReference>
<dbReference type="GO" id="GO:0016020">
    <property type="term" value="C:membrane"/>
    <property type="evidence" value="ECO:0007669"/>
    <property type="project" value="InterPro"/>
</dbReference>
<feature type="compositionally biased region" description="Low complexity" evidence="4">
    <location>
        <begin position="376"/>
        <end position="388"/>
    </location>
</feature>
<dbReference type="KEGG" id="sphj:BSL82_02720"/>
<feature type="domain" description="YknX-like beta-barrel" evidence="8">
    <location>
        <begin position="249"/>
        <end position="340"/>
    </location>
</feature>
<dbReference type="InterPro" id="IPR050465">
    <property type="entry name" value="UPF0194_transport"/>
</dbReference>
<sequence>MNDPSLSRSRQSLDAFLGVESIKERPRWVKVSVIAAFVVLLGALLAYCFGGSDDAAYFTQEAKRGDLRVSVSATGNVAPTNQVDVGSELSGLVEQVLVDDNDRVVRGQVLAILDTSRLDDAVIRARAGLSAAEAQVVQARASRAESQAALSRLREVSRLSGGKVPAKTEMEAAVAAEARARANVDSAVASVAQARAQLSSDETNRRKAAIRSPVGGVVLSRQIEPGQTVAASFQAPVLFTIAEDLTQMKLEVSIDEADVGQVKAGQSATFTVDAFPNRTFPARIQRVNLGANNTSASSGSSSSSSSSAASASTVVAYTAMLDVANPDQSLRPGMTATADIMTEERNNVLLVPNAALRFKPNTGGDRDSTLVGSLTPRGPRSLRGPRSGQQGNIGRGSKQTVYILDEKGEPKAIEITAGASNGRETEVISGDLKAGMQVVTARRASSGE</sequence>
<dbReference type="GO" id="GO:0030313">
    <property type="term" value="C:cell envelope"/>
    <property type="evidence" value="ECO:0007669"/>
    <property type="project" value="UniProtKB-SubCell"/>
</dbReference>
<evidence type="ECO:0000256" key="2">
    <source>
        <dbReference type="ARBA" id="ARBA00009477"/>
    </source>
</evidence>
<dbReference type="Gene3D" id="2.40.30.170">
    <property type="match status" value="1"/>
</dbReference>
<protein>
    <submittedName>
        <fullName evidence="9">Efflux transporter periplasmic adaptor subunit</fullName>
    </submittedName>
</protein>
<keyword evidence="10" id="KW-1185">Reference proteome</keyword>
<reference evidence="10" key="1">
    <citation type="submission" date="2016-11" db="EMBL/GenBank/DDBJ databases">
        <title>Complete Genome Sequence of alachlor-degrading Sphingomonas sp. strain JJ-A5.</title>
        <authorList>
            <person name="Lee H."/>
            <person name="Ka J.-O."/>
        </authorList>
    </citation>
    <scope>NUCLEOTIDE SEQUENCE [LARGE SCALE GENOMIC DNA]</scope>
    <source>
        <strain evidence="10">JJ-A5</strain>
    </source>
</reference>
<dbReference type="Pfam" id="PF25917">
    <property type="entry name" value="BSH_RND"/>
    <property type="match status" value="1"/>
</dbReference>
<dbReference type="SUPFAM" id="SSF111369">
    <property type="entry name" value="HlyD-like secretion proteins"/>
    <property type="match status" value="1"/>
</dbReference>
<dbReference type="Pfam" id="PF25967">
    <property type="entry name" value="RND-MFP_C"/>
    <property type="match status" value="1"/>
</dbReference>
<feature type="domain" description="Multidrug resistance protein MdtA-like barrel-sandwich hybrid" evidence="6">
    <location>
        <begin position="81"/>
        <end position="238"/>
    </location>
</feature>
<dbReference type="GO" id="GO:0022857">
    <property type="term" value="F:transmembrane transporter activity"/>
    <property type="evidence" value="ECO:0007669"/>
    <property type="project" value="InterPro"/>
</dbReference>
<evidence type="ECO:0000313" key="10">
    <source>
        <dbReference type="Proteomes" id="UP000182063"/>
    </source>
</evidence>
<keyword evidence="5" id="KW-0812">Transmembrane</keyword>
<dbReference type="NCBIfam" id="TIGR01730">
    <property type="entry name" value="RND_mfp"/>
    <property type="match status" value="1"/>
</dbReference>
<accession>A0A1L3ZRU5</accession>
<comment type="subcellular location">
    <subcellularLocation>
        <location evidence="1">Cell envelope</location>
    </subcellularLocation>
</comment>
<dbReference type="InterPro" id="IPR058636">
    <property type="entry name" value="Beta-barrel_YknX"/>
</dbReference>
<dbReference type="STRING" id="1921510.BSL82_02720"/>
<feature type="transmembrane region" description="Helical" evidence="5">
    <location>
        <begin position="28"/>
        <end position="47"/>
    </location>
</feature>
<evidence type="ECO:0000313" key="9">
    <source>
        <dbReference type="EMBL" id="API58354.1"/>
    </source>
</evidence>
<dbReference type="Pfam" id="PF25990">
    <property type="entry name" value="Beta-barrel_YknX"/>
    <property type="match status" value="1"/>
</dbReference>
<dbReference type="Gene3D" id="2.40.50.100">
    <property type="match status" value="1"/>
</dbReference>
<evidence type="ECO:0000256" key="5">
    <source>
        <dbReference type="SAM" id="Phobius"/>
    </source>
</evidence>
<dbReference type="Gene3D" id="2.40.420.20">
    <property type="match status" value="1"/>
</dbReference>
<evidence type="ECO:0000256" key="3">
    <source>
        <dbReference type="ARBA" id="ARBA00023054"/>
    </source>
</evidence>
<evidence type="ECO:0000256" key="1">
    <source>
        <dbReference type="ARBA" id="ARBA00004196"/>
    </source>
</evidence>
<dbReference type="RefSeq" id="WP_072595927.1">
    <property type="nucleotide sequence ID" value="NZ_CP018221.1"/>
</dbReference>
<evidence type="ECO:0000256" key="4">
    <source>
        <dbReference type="SAM" id="MobiDB-lite"/>
    </source>
</evidence>
<dbReference type="InterPro" id="IPR058625">
    <property type="entry name" value="MdtA-like_BSH"/>
</dbReference>
<dbReference type="InterPro" id="IPR006143">
    <property type="entry name" value="RND_pump_MFP"/>
</dbReference>
<gene>
    <name evidence="9" type="ORF">BSL82_02720</name>
</gene>
<proteinExistence type="inferred from homology"/>
<organism evidence="9 10">
    <name type="scientific">Tardibacter chloracetimidivorans</name>
    <dbReference type="NCBI Taxonomy" id="1921510"/>
    <lineage>
        <taxon>Bacteria</taxon>
        <taxon>Pseudomonadati</taxon>
        <taxon>Pseudomonadota</taxon>
        <taxon>Alphaproteobacteria</taxon>
        <taxon>Sphingomonadales</taxon>
        <taxon>Sphingomonadaceae</taxon>
        <taxon>Tardibacter</taxon>
    </lineage>
</organism>
<dbReference type="Proteomes" id="UP000182063">
    <property type="component" value="Chromosome"/>
</dbReference>
<dbReference type="PANTHER" id="PTHR32347:SF14">
    <property type="entry name" value="EFFLUX SYSTEM COMPONENT YKNX-RELATED"/>
    <property type="match status" value="1"/>
</dbReference>
<keyword evidence="5" id="KW-0472">Membrane</keyword>
<dbReference type="OrthoDB" id="9791520at2"/>
<dbReference type="EMBL" id="CP018221">
    <property type="protein sequence ID" value="API58354.1"/>
    <property type="molecule type" value="Genomic_DNA"/>
</dbReference>
<name>A0A1L3ZRU5_9SPHN</name>
<evidence type="ECO:0000259" key="8">
    <source>
        <dbReference type="Pfam" id="PF25990"/>
    </source>
</evidence>
<keyword evidence="5" id="KW-1133">Transmembrane helix</keyword>
<keyword evidence="3" id="KW-0175">Coiled coil</keyword>
<dbReference type="AlphaFoldDB" id="A0A1L3ZRU5"/>
<comment type="similarity">
    <text evidence="2">Belongs to the membrane fusion protein (MFP) (TC 8.A.1) family.</text>
</comment>
<feature type="domain" description="Multidrug resistance protein MdtA-like C-terminal permuted SH3" evidence="7">
    <location>
        <begin position="395"/>
        <end position="441"/>
    </location>
</feature>